<evidence type="ECO:0000259" key="1">
    <source>
        <dbReference type="Pfam" id="PF02887"/>
    </source>
</evidence>
<dbReference type="InterPro" id="IPR036918">
    <property type="entry name" value="Pyrv_Knase_C_sf"/>
</dbReference>
<dbReference type="GO" id="GO:0016301">
    <property type="term" value="F:kinase activity"/>
    <property type="evidence" value="ECO:0007669"/>
    <property type="project" value="UniProtKB-KW"/>
</dbReference>
<evidence type="ECO:0000313" key="2">
    <source>
        <dbReference type="EMBL" id="MBW99880.1"/>
    </source>
</evidence>
<keyword evidence="2" id="KW-0808">Transferase</keyword>
<name>A0A2P2K2D1_RHIMU</name>
<dbReference type="EMBL" id="GGEC01019397">
    <property type="protein sequence ID" value="MBW99880.1"/>
    <property type="molecule type" value="Transcribed_RNA"/>
</dbReference>
<accession>A0A2P2K2D1</accession>
<sequence length="128" mass="14572">MFFSQSHMGEMFAFHATIMANTLNTPIIVFTRTGSMAVLLSHFRPSSTIFAFTNEPRIKQRLALYQGVMPIFMQFSDNVEETFSRALRQLVSKGLLVEGQHVTLVQSGAQPIWRQESTHHIQVCKVQN</sequence>
<protein>
    <submittedName>
        <fullName evidence="2">Pyruvate kinase</fullName>
    </submittedName>
</protein>
<dbReference type="Gene3D" id="3.40.1380.20">
    <property type="entry name" value="Pyruvate kinase, C-terminal domain"/>
    <property type="match status" value="1"/>
</dbReference>
<keyword evidence="2" id="KW-0670">Pyruvate</keyword>
<organism evidence="2">
    <name type="scientific">Rhizophora mucronata</name>
    <name type="common">Asiatic mangrove</name>
    <dbReference type="NCBI Taxonomy" id="61149"/>
    <lineage>
        <taxon>Eukaryota</taxon>
        <taxon>Viridiplantae</taxon>
        <taxon>Streptophyta</taxon>
        <taxon>Embryophyta</taxon>
        <taxon>Tracheophyta</taxon>
        <taxon>Spermatophyta</taxon>
        <taxon>Magnoliopsida</taxon>
        <taxon>eudicotyledons</taxon>
        <taxon>Gunneridae</taxon>
        <taxon>Pentapetalae</taxon>
        <taxon>rosids</taxon>
        <taxon>fabids</taxon>
        <taxon>Malpighiales</taxon>
        <taxon>Rhizophoraceae</taxon>
        <taxon>Rhizophora</taxon>
    </lineage>
</organism>
<feature type="domain" description="Pyruvate kinase C-terminal" evidence="1">
    <location>
        <begin position="16"/>
        <end position="107"/>
    </location>
</feature>
<dbReference type="GO" id="GO:0030955">
    <property type="term" value="F:potassium ion binding"/>
    <property type="evidence" value="ECO:0007669"/>
    <property type="project" value="InterPro"/>
</dbReference>
<dbReference type="InterPro" id="IPR015795">
    <property type="entry name" value="Pyrv_Knase_C"/>
</dbReference>
<dbReference type="GO" id="GO:0000287">
    <property type="term" value="F:magnesium ion binding"/>
    <property type="evidence" value="ECO:0007669"/>
    <property type="project" value="InterPro"/>
</dbReference>
<proteinExistence type="predicted"/>
<dbReference type="InterPro" id="IPR001697">
    <property type="entry name" value="Pyr_Knase"/>
</dbReference>
<dbReference type="GO" id="GO:0004743">
    <property type="term" value="F:pyruvate kinase activity"/>
    <property type="evidence" value="ECO:0007669"/>
    <property type="project" value="InterPro"/>
</dbReference>
<dbReference type="SUPFAM" id="SSF52935">
    <property type="entry name" value="PK C-terminal domain-like"/>
    <property type="match status" value="1"/>
</dbReference>
<dbReference type="PANTHER" id="PTHR11817">
    <property type="entry name" value="PYRUVATE KINASE"/>
    <property type="match status" value="1"/>
</dbReference>
<reference evidence="2" key="1">
    <citation type="submission" date="2018-02" db="EMBL/GenBank/DDBJ databases">
        <title>Rhizophora mucronata_Transcriptome.</title>
        <authorList>
            <person name="Meera S.P."/>
            <person name="Sreeshan A."/>
            <person name="Augustine A."/>
        </authorList>
    </citation>
    <scope>NUCLEOTIDE SEQUENCE</scope>
    <source>
        <tissue evidence="2">Leaf</tissue>
    </source>
</reference>
<dbReference type="AlphaFoldDB" id="A0A2P2K2D1"/>
<keyword evidence="2" id="KW-0418">Kinase</keyword>
<dbReference type="Pfam" id="PF02887">
    <property type="entry name" value="PK_C"/>
    <property type="match status" value="1"/>
</dbReference>